<name>A0A6J8BVE0_MYTCO</name>
<reference evidence="2 3" key="1">
    <citation type="submission" date="2020-06" db="EMBL/GenBank/DDBJ databases">
        <authorList>
            <person name="Li R."/>
            <person name="Bekaert M."/>
        </authorList>
    </citation>
    <scope>NUCLEOTIDE SEQUENCE [LARGE SCALE GENOMIC DNA]</scope>
    <source>
        <strain evidence="3">wild</strain>
    </source>
</reference>
<dbReference type="Gene3D" id="1.25.40.10">
    <property type="entry name" value="Tetratricopeptide repeat domain"/>
    <property type="match status" value="1"/>
</dbReference>
<evidence type="ECO:0000313" key="2">
    <source>
        <dbReference type="EMBL" id="CAC5386844.1"/>
    </source>
</evidence>
<dbReference type="PROSITE" id="PS50005">
    <property type="entry name" value="TPR"/>
    <property type="match status" value="1"/>
</dbReference>
<dbReference type="AlphaFoldDB" id="A0A6J8BVE0"/>
<dbReference type="InterPro" id="IPR019734">
    <property type="entry name" value="TPR_rpt"/>
</dbReference>
<dbReference type="OrthoDB" id="2423701at2759"/>
<evidence type="ECO:0000313" key="3">
    <source>
        <dbReference type="Proteomes" id="UP000507470"/>
    </source>
</evidence>
<dbReference type="EMBL" id="CACVKT020003931">
    <property type="protein sequence ID" value="CAC5386844.1"/>
    <property type="molecule type" value="Genomic_DNA"/>
</dbReference>
<keyword evidence="3" id="KW-1185">Reference proteome</keyword>
<accession>A0A6J8BVE0</accession>
<feature type="repeat" description="TPR" evidence="1">
    <location>
        <begin position="184"/>
        <end position="217"/>
    </location>
</feature>
<proteinExistence type="predicted"/>
<dbReference type="SUPFAM" id="SSF48452">
    <property type="entry name" value="TPR-like"/>
    <property type="match status" value="1"/>
</dbReference>
<evidence type="ECO:0000256" key="1">
    <source>
        <dbReference type="PROSITE-ProRule" id="PRU00339"/>
    </source>
</evidence>
<protein>
    <submittedName>
        <fullName evidence="2">Uncharacterized protein</fullName>
    </submittedName>
</protein>
<dbReference type="Proteomes" id="UP000507470">
    <property type="component" value="Unassembled WGS sequence"/>
</dbReference>
<sequence length="322" mass="37848">MTSRMAEFLQFKRILEKCVQQNHDPASVYQRWHADLTNDMISAFRNSPTALKYKTAHEMFKKGQSILCRYTKPKVDTDDDCDFLQSGFHSYAKGEMSDNIWYGEFKPPENAFDLVDQYLQHRPDDVLSEYCKTIFAYRSELDEQNGSALSKFKHLHIAIRTTEVFAMKVREATTTSDIKHQILSKLYNTLGSFYAITEQGFRAVDSFQKAYDIDNNDYDSLFGVAWWQKQESPDEAINLFHKYLDVAPECDKKYYDAFYSLAVVYLTSKRDIPKFKEYYNKALDAEKKQLPFYPPYDTSSRQCANMMMEVCNNMFMRKQLHK</sequence>
<dbReference type="InterPro" id="IPR011990">
    <property type="entry name" value="TPR-like_helical_dom_sf"/>
</dbReference>
<organism evidence="2 3">
    <name type="scientific">Mytilus coruscus</name>
    <name type="common">Sea mussel</name>
    <dbReference type="NCBI Taxonomy" id="42192"/>
    <lineage>
        <taxon>Eukaryota</taxon>
        <taxon>Metazoa</taxon>
        <taxon>Spiralia</taxon>
        <taxon>Lophotrochozoa</taxon>
        <taxon>Mollusca</taxon>
        <taxon>Bivalvia</taxon>
        <taxon>Autobranchia</taxon>
        <taxon>Pteriomorphia</taxon>
        <taxon>Mytilida</taxon>
        <taxon>Mytiloidea</taxon>
        <taxon>Mytilidae</taxon>
        <taxon>Mytilinae</taxon>
        <taxon>Mytilus</taxon>
    </lineage>
</organism>
<keyword evidence="1" id="KW-0802">TPR repeat</keyword>
<gene>
    <name evidence="2" type="ORF">MCOR_22242</name>
</gene>